<dbReference type="PROSITE" id="PS50093">
    <property type="entry name" value="PKD"/>
    <property type="match status" value="1"/>
</dbReference>
<dbReference type="PANTHER" id="PTHR19328">
    <property type="entry name" value="HEDGEHOG-INTERACTING PROTEIN"/>
    <property type="match status" value="1"/>
</dbReference>
<dbReference type="Gene3D" id="2.120.10.30">
    <property type="entry name" value="TolB, C-terminal domain"/>
    <property type="match status" value="1"/>
</dbReference>
<dbReference type="Pfam" id="PF18911">
    <property type="entry name" value="PKD_4"/>
    <property type="match status" value="1"/>
</dbReference>
<dbReference type="InterPro" id="IPR000601">
    <property type="entry name" value="PKD_dom"/>
</dbReference>
<reference evidence="3 4" key="1">
    <citation type="submission" date="2018-05" db="EMBL/GenBank/DDBJ databases">
        <title>Complete genome sequence of Arcticibacterium luteifluviistationis SM1504T, a cytophagaceae bacterium isolated from Arctic surface seawater.</title>
        <authorList>
            <person name="Li Y."/>
            <person name="Qin Q.-L."/>
        </authorList>
    </citation>
    <scope>NUCLEOTIDE SEQUENCE [LARGE SCALE GENOMIC DNA]</scope>
    <source>
        <strain evidence="3 4">SM1504</strain>
    </source>
</reference>
<dbReference type="InterPro" id="IPR012938">
    <property type="entry name" value="Glc/Sorbosone_DH"/>
</dbReference>
<feature type="signal peptide" evidence="1">
    <location>
        <begin position="1"/>
        <end position="16"/>
    </location>
</feature>
<evidence type="ECO:0000259" key="2">
    <source>
        <dbReference type="PROSITE" id="PS50093"/>
    </source>
</evidence>
<keyword evidence="1" id="KW-0732">Signal</keyword>
<name>A0A2Z4GAU5_9BACT</name>
<dbReference type="Proteomes" id="UP000249873">
    <property type="component" value="Chromosome"/>
</dbReference>
<dbReference type="InterPro" id="IPR022409">
    <property type="entry name" value="PKD/Chitinase_dom"/>
</dbReference>
<dbReference type="SUPFAM" id="SSF50952">
    <property type="entry name" value="Soluble quinoprotein glucose dehydrogenase"/>
    <property type="match status" value="1"/>
</dbReference>
<feature type="domain" description="PKD" evidence="2">
    <location>
        <begin position="471"/>
        <end position="554"/>
    </location>
</feature>
<evidence type="ECO:0000313" key="3">
    <source>
        <dbReference type="EMBL" id="AWV98241.1"/>
    </source>
</evidence>
<dbReference type="CDD" id="cd00146">
    <property type="entry name" value="PKD"/>
    <property type="match status" value="1"/>
</dbReference>
<dbReference type="SUPFAM" id="SSF49299">
    <property type="entry name" value="PKD domain"/>
    <property type="match status" value="1"/>
</dbReference>
<dbReference type="Pfam" id="PF07995">
    <property type="entry name" value="GSDH"/>
    <property type="match status" value="1"/>
</dbReference>
<dbReference type="RefSeq" id="WP_111371376.1">
    <property type="nucleotide sequence ID" value="NZ_CP029480.1"/>
</dbReference>
<sequence>MKKLLLLLLCSFSLSAQPPGFVDELVSEDYVSPTGLTFDKSGQMYAWEKGGSVFKVNKSTGAKTLLLDISAEVYDYLDHGLNGLVLHPNFLENGYFYLLYAVDRNYLYFKDSTFYSRANDDVFSASIGRVTRYTVNQDTVNQGTVDLASRKVLIGETHTTGIPVLMDNHGMGSLVFGADTSLMVTSGDAAIARDPPFQNGDAFYYELVTLPLQEGIITEDQNIGPYRAQNLNSLNGKMLRINPENGDGYPSNPFYQAAEARSAESRIWAYGLRNPFRFSLKPETGSTDVTLGDPGTFYVGDVGWENREEVDVIETGGMNFGWPYFEGISYRTKLFNDPEYFPENPIAPVLEWRGSFAQAFVDDEAYTVGSPEFLGEPFTGNSSIGGLWLTTDHFEGYKGTYIHGDYEGWVKIFKFDFRGNPFEAVSITENVHPVCFAEDPTDGSIYYMNFFFPNTHEIRRIYNEPNPNFPPVTEAFIDPIYGAAPLNVRFDASSSYDPEGGNLSYLWDFGNGFSSTNQVADFRYTDSDEKLHRVTLTITDEAGKSTVKQFKVHVNNFPPEVISTSIQDIESFKNEEGLTLNLNAVVQNHNPNEEIYYEWSVILHHEEHSHLITSYKTLEATTSLTPIPCDEQEYSYEVKFFVHDNTGLGPTISKFIKPLCPGDEVVLGLELSPNPVDFKINLTGIDGLDEIDLNYHVFNNHGQLLRTDAGKWKSLKRNLNKEVAKYSPGIYILRVNIDGKSQSFRFVKN</sequence>
<dbReference type="InterPro" id="IPR011041">
    <property type="entry name" value="Quinoprot_gluc/sorb_DH_b-prop"/>
</dbReference>
<dbReference type="KEGG" id="als:DJ013_08690"/>
<dbReference type="SMART" id="SM00089">
    <property type="entry name" value="PKD"/>
    <property type="match status" value="1"/>
</dbReference>
<dbReference type="AlphaFoldDB" id="A0A2Z4GAU5"/>
<dbReference type="Gene3D" id="2.60.40.10">
    <property type="entry name" value="Immunoglobulins"/>
    <property type="match status" value="1"/>
</dbReference>
<dbReference type="InterPro" id="IPR026444">
    <property type="entry name" value="Secre_tail"/>
</dbReference>
<gene>
    <name evidence="3" type="ORF">DJ013_08690</name>
</gene>
<dbReference type="OrthoDB" id="9770043at2"/>
<evidence type="ECO:0000256" key="1">
    <source>
        <dbReference type="SAM" id="SignalP"/>
    </source>
</evidence>
<accession>A0A2Z4GAU5</accession>
<dbReference type="InterPro" id="IPR013783">
    <property type="entry name" value="Ig-like_fold"/>
</dbReference>
<proteinExistence type="predicted"/>
<feature type="chain" id="PRO_5016369257" description="PKD domain-containing protein" evidence="1">
    <location>
        <begin position="17"/>
        <end position="749"/>
    </location>
</feature>
<dbReference type="NCBIfam" id="TIGR04183">
    <property type="entry name" value="Por_Secre_tail"/>
    <property type="match status" value="1"/>
</dbReference>
<protein>
    <recommendedName>
        <fullName evidence="2">PKD domain-containing protein</fullName>
    </recommendedName>
</protein>
<dbReference type="InterPro" id="IPR035986">
    <property type="entry name" value="PKD_dom_sf"/>
</dbReference>
<dbReference type="PANTHER" id="PTHR19328:SF13">
    <property type="entry name" value="HIPL1 PROTEIN"/>
    <property type="match status" value="1"/>
</dbReference>
<organism evidence="3 4">
    <name type="scientific">Arcticibacterium luteifluviistationis</name>
    <dbReference type="NCBI Taxonomy" id="1784714"/>
    <lineage>
        <taxon>Bacteria</taxon>
        <taxon>Pseudomonadati</taxon>
        <taxon>Bacteroidota</taxon>
        <taxon>Cytophagia</taxon>
        <taxon>Cytophagales</taxon>
        <taxon>Leadbetterellaceae</taxon>
        <taxon>Arcticibacterium</taxon>
    </lineage>
</organism>
<keyword evidence="4" id="KW-1185">Reference proteome</keyword>
<dbReference type="EMBL" id="CP029480">
    <property type="protein sequence ID" value="AWV98241.1"/>
    <property type="molecule type" value="Genomic_DNA"/>
</dbReference>
<evidence type="ECO:0000313" key="4">
    <source>
        <dbReference type="Proteomes" id="UP000249873"/>
    </source>
</evidence>
<dbReference type="InterPro" id="IPR011042">
    <property type="entry name" value="6-blade_b-propeller_TolB-like"/>
</dbReference>